<dbReference type="SMART" id="SM00350">
    <property type="entry name" value="MCM"/>
    <property type="match status" value="1"/>
</dbReference>
<dbReference type="Pfam" id="PF00109">
    <property type="entry name" value="ketoacyl-synt"/>
    <property type="match status" value="1"/>
</dbReference>
<evidence type="ECO:0000256" key="1">
    <source>
        <dbReference type="ARBA" id="ARBA00004123"/>
    </source>
</evidence>
<evidence type="ECO:0000256" key="27">
    <source>
        <dbReference type="ARBA" id="ARBA00058711"/>
    </source>
</evidence>
<dbReference type="InterPro" id="IPR041562">
    <property type="entry name" value="MCM_lid"/>
</dbReference>
<evidence type="ECO:0000256" key="15">
    <source>
        <dbReference type="ARBA" id="ARBA00022806"/>
    </source>
</evidence>
<keyword evidence="14" id="KW-0378">Hydrolase</keyword>
<evidence type="ECO:0000313" key="34">
    <source>
        <dbReference type="Proteomes" id="UP001188597"/>
    </source>
</evidence>
<dbReference type="Pfam" id="PF00493">
    <property type="entry name" value="MCM"/>
    <property type="match status" value="1"/>
</dbReference>
<dbReference type="GO" id="GO:0005524">
    <property type="term" value="F:ATP binding"/>
    <property type="evidence" value="ECO:0007669"/>
    <property type="project" value="UniProtKB-KW"/>
</dbReference>
<dbReference type="PRINTS" id="PR01657">
    <property type="entry name" value="MCMFAMILY"/>
</dbReference>
<keyword evidence="22" id="KW-0539">Nucleus</keyword>
<keyword evidence="12" id="KW-0235">DNA replication</keyword>
<dbReference type="FunFam" id="2.20.28.10:FF:000008">
    <property type="entry name" value="DNA helicase"/>
    <property type="match status" value="1"/>
</dbReference>
<dbReference type="Gene3D" id="2.40.50.140">
    <property type="entry name" value="Nucleic acid-binding proteins"/>
    <property type="match status" value="1"/>
</dbReference>
<keyword evidence="17 29" id="KW-0067">ATP-binding</keyword>
<keyword evidence="10" id="KW-0934">Plastid</keyword>
<evidence type="ECO:0000256" key="7">
    <source>
        <dbReference type="ARBA" id="ARBA00013191"/>
    </source>
</evidence>
<dbReference type="GO" id="GO:0042555">
    <property type="term" value="C:MCM complex"/>
    <property type="evidence" value="ECO:0007669"/>
    <property type="project" value="InterPro"/>
</dbReference>
<evidence type="ECO:0000256" key="21">
    <source>
        <dbReference type="ARBA" id="ARBA00023160"/>
    </source>
</evidence>
<keyword evidence="16" id="KW-0276">Fatty acid metabolism</keyword>
<dbReference type="GO" id="GO:0005739">
    <property type="term" value="C:mitochondrion"/>
    <property type="evidence" value="ECO:0007669"/>
    <property type="project" value="TreeGrafter"/>
</dbReference>
<dbReference type="CDD" id="cd00834">
    <property type="entry name" value="KAS_I_II"/>
    <property type="match status" value="1"/>
</dbReference>
<dbReference type="GO" id="GO:0005634">
    <property type="term" value="C:nucleus"/>
    <property type="evidence" value="ECO:0007669"/>
    <property type="project" value="UniProtKB-SubCell"/>
</dbReference>
<proteinExistence type="inferred from homology"/>
<evidence type="ECO:0000256" key="2">
    <source>
        <dbReference type="ARBA" id="ARBA00004229"/>
    </source>
</evidence>
<evidence type="ECO:0000256" key="17">
    <source>
        <dbReference type="ARBA" id="ARBA00022840"/>
    </source>
</evidence>
<dbReference type="PANTHER" id="PTHR11712">
    <property type="entry name" value="POLYKETIDE SYNTHASE-RELATED"/>
    <property type="match status" value="1"/>
</dbReference>
<accession>A0AA88X2I5</accession>
<dbReference type="InterPro" id="IPR001208">
    <property type="entry name" value="MCM_dom"/>
</dbReference>
<comment type="caution">
    <text evidence="33">The sequence shown here is derived from an EMBL/GenBank/DDBJ whole genome shotgun (WGS) entry which is preliminary data.</text>
</comment>
<dbReference type="InterPro" id="IPR016039">
    <property type="entry name" value="Thiolase-like"/>
</dbReference>
<keyword evidence="18" id="KW-0809">Transit peptide</keyword>
<evidence type="ECO:0000256" key="26">
    <source>
        <dbReference type="ARBA" id="ARBA00049541"/>
    </source>
</evidence>
<keyword evidence="9" id="KW-0150">Chloroplast</keyword>
<keyword evidence="13 29" id="KW-0547">Nucleotide-binding</keyword>
<dbReference type="SMART" id="SM00382">
    <property type="entry name" value="AAA"/>
    <property type="match status" value="1"/>
</dbReference>
<evidence type="ECO:0000256" key="23">
    <source>
        <dbReference type="ARBA" id="ARBA00023315"/>
    </source>
</evidence>
<evidence type="ECO:0000256" key="13">
    <source>
        <dbReference type="ARBA" id="ARBA00022741"/>
    </source>
</evidence>
<feature type="compositionally biased region" description="Basic and acidic residues" evidence="30">
    <location>
        <begin position="1244"/>
        <end position="1284"/>
    </location>
</feature>
<feature type="domain" description="Ketosynthase family 3 (KS3)" evidence="32">
    <location>
        <begin position="62"/>
        <end position="541"/>
    </location>
</feature>
<dbReference type="SUPFAM" id="SSF50249">
    <property type="entry name" value="Nucleic acid-binding proteins"/>
    <property type="match status" value="1"/>
</dbReference>
<dbReference type="InterPro" id="IPR033762">
    <property type="entry name" value="MCM_OB"/>
</dbReference>
<keyword evidence="21" id="KW-0275">Fatty acid biosynthesis</keyword>
<dbReference type="GO" id="GO:0003678">
    <property type="term" value="F:DNA helicase activity"/>
    <property type="evidence" value="ECO:0007669"/>
    <property type="project" value="UniProtKB-EC"/>
</dbReference>
<evidence type="ECO:0000256" key="3">
    <source>
        <dbReference type="ARBA" id="ARBA00008010"/>
    </source>
</evidence>
<comment type="similarity">
    <text evidence="4">Belongs to the thiolase-like superfamily. Beta-ketoacyl-ACP synthases family.</text>
</comment>
<dbReference type="PRINTS" id="PR01659">
    <property type="entry name" value="MCMPROTEIN3"/>
</dbReference>
<dbReference type="InterPro" id="IPR014030">
    <property type="entry name" value="Ketoacyl_synth_N"/>
</dbReference>
<evidence type="ECO:0000256" key="25">
    <source>
        <dbReference type="ARBA" id="ARBA00047995"/>
    </source>
</evidence>
<keyword evidence="15" id="KW-0347">Helicase</keyword>
<comment type="subcellular location">
    <subcellularLocation>
        <location evidence="1">Nucleus</location>
    </subcellularLocation>
    <subcellularLocation>
        <location evidence="2">Plastid</location>
        <location evidence="2">Chloroplast</location>
    </subcellularLocation>
</comment>
<dbReference type="GO" id="GO:0004315">
    <property type="term" value="F:3-oxoacyl-[acyl-carrier-protein] synthase activity"/>
    <property type="evidence" value="ECO:0007669"/>
    <property type="project" value="UniProtKB-EC"/>
</dbReference>
<dbReference type="PROSITE" id="PS50051">
    <property type="entry name" value="MCM_2"/>
    <property type="match status" value="1"/>
</dbReference>
<dbReference type="InterPro" id="IPR027417">
    <property type="entry name" value="P-loop_NTPase"/>
</dbReference>
<reference evidence="33" key="1">
    <citation type="submission" date="2022-12" db="EMBL/GenBank/DDBJ databases">
        <title>Draft genome assemblies for two species of Escallonia (Escalloniales).</title>
        <authorList>
            <person name="Chanderbali A."/>
            <person name="Dervinis C."/>
            <person name="Anghel I."/>
            <person name="Soltis D."/>
            <person name="Soltis P."/>
            <person name="Zapata F."/>
        </authorList>
    </citation>
    <scope>NUCLEOTIDE SEQUENCE</scope>
    <source>
        <strain evidence="33">UCBG64.0493</strain>
        <tissue evidence="33">Leaf</tissue>
    </source>
</reference>
<dbReference type="InterPro" id="IPR000794">
    <property type="entry name" value="Beta-ketoacyl_synthase"/>
</dbReference>
<protein>
    <recommendedName>
        <fullName evidence="28">3-oxoacyl-[acyl-carrier-protein] synthase I, chloroplastic</fullName>
        <ecNumber evidence="7">2.3.1.41</ecNumber>
        <ecNumber evidence="6">3.6.4.12</ecNumber>
    </recommendedName>
    <alternativeName>
        <fullName evidence="24">Beta-ketoacyl-ACP synthase I</fullName>
    </alternativeName>
</protein>
<organism evidence="33 34">
    <name type="scientific">Escallonia herrerae</name>
    <dbReference type="NCBI Taxonomy" id="1293975"/>
    <lineage>
        <taxon>Eukaryota</taxon>
        <taxon>Viridiplantae</taxon>
        <taxon>Streptophyta</taxon>
        <taxon>Embryophyta</taxon>
        <taxon>Tracheophyta</taxon>
        <taxon>Spermatophyta</taxon>
        <taxon>Magnoliopsida</taxon>
        <taxon>eudicotyledons</taxon>
        <taxon>Gunneridae</taxon>
        <taxon>Pentapetalae</taxon>
        <taxon>asterids</taxon>
        <taxon>campanulids</taxon>
        <taxon>Escalloniales</taxon>
        <taxon>Escalloniaceae</taxon>
        <taxon>Escallonia</taxon>
    </lineage>
</organism>
<dbReference type="SMART" id="SM00825">
    <property type="entry name" value="PKS_KS"/>
    <property type="match status" value="1"/>
</dbReference>
<dbReference type="SUPFAM" id="SSF52540">
    <property type="entry name" value="P-loop containing nucleoside triphosphate hydrolases"/>
    <property type="match status" value="1"/>
</dbReference>
<evidence type="ECO:0000256" key="6">
    <source>
        <dbReference type="ARBA" id="ARBA00012551"/>
    </source>
</evidence>
<evidence type="ECO:0000256" key="9">
    <source>
        <dbReference type="ARBA" id="ARBA00022528"/>
    </source>
</evidence>
<comment type="catalytic activity">
    <reaction evidence="26">
        <text>a fatty acyl-[ACP] + malonyl-[ACP] + H(+) = a 3-oxoacyl-[ACP] + holo-[ACP] + CO2</text>
        <dbReference type="Rhea" id="RHEA:22836"/>
        <dbReference type="Rhea" id="RHEA-COMP:9623"/>
        <dbReference type="Rhea" id="RHEA-COMP:9685"/>
        <dbReference type="Rhea" id="RHEA-COMP:9916"/>
        <dbReference type="Rhea" id="RHEA-COMP:14125"/>
        <dbReference type="ChEBI" id="CHEBI:15378"/>
        <dbReference type="ChEBI" id="CHEBI:16526"/>
        <dbReference type="ChEBI" id="CHEBI:64479"/>
        <dbReference type="ChEBI" id="CHEBI:78449"/>
        <dbReference type="ChEBI" id="CHEBI:78776"/>
        <dbReference type="ChEBI" id="CHEBI:138651"/>
        <dbReference type="EC" id="2.3.1.41"/>
    </reaction>
</comment>
<comment type="similarity">
    <text evidence="3 29">Belongs to the MCM family.</text>
</comment>
<keyword evidence="11" id="KW-0808">Transferase</keyword>
<keyword evidence="23" id="KW-0012">Acyltransferase</keyword>
<dbReference type="InterPro" id="IPR031327">
    <property type="entry name" value="MCM"/>
</dbReference>
<evidence type="ECO:0000256" key="18">
    <source>
        <dbReference type="ARBA" id="ARBA00022946"/>
    </source>
</evidence>
<dbReference type="InterPro" id="IPR008046">
    <property type="entry name" value="Mcm3"/>
</dbReference>
<dbReference type="Gene3D" id="3.40.47.10">
    <property type="match status" value="1"/>
</dbReference>
<dbReference type="InterPro" id="IPR012340">
    <property type="entry name" value="NA-bd_OB-fold"/>
</dbReference>
<dbReference type="GO" id="GO:0003677">
    <property type="term" value="F:DNA binding"/>
    <property type="evidence" value="ECO:0007669"/>
    <property type="project" value="UniProtKB-KW"/>
</dbReference>
<evidence type="ECO:0000256" key="8">
    <source>
        <dbReference type="ARBA" id="ARBA00022516"/>
    </source>
</evidence>
<dbReference type="Gene3D" id="2.20.28.10">
    <property type="match status" value="1"/>
</dbReference>
<evidence type="ECO:0000256" key="22">
    <source>
        <dbReference type="ARBA" id="ARBA00023242"/>
    </source>
</evidence>
<comment type="function">
    <text evidence="27">Catalyzes the condensation reaction of fatty acid synthesis by the addition to an acyl acceptor of two carbons from malonyl-ACP. Specific for elongation from C-10 to unsaturated C-16 and C-18 fatty acids.</text>
</comment>
<comment type="subunit">
    <text evidence="5">Homodimer.</text>
</comment>
<dbReference type="Pfam" id="PF17855">
    <property type="entry name" value="MCM_lid"/>
    <property type="match status" value="1"/>
</dbReference>
<dbReference type="Pfam" id="PF02801">
    <property type="entry name" value="Ketoacyl-synt_C"/>
    <property type="match status" value="1"/>
</dbReference>
<dbReference type="InterPro" id="IPR003593">
    <property type="entry name" value="AAA+_ATPase"/>
</dbReference>
<dbReference type="FunFam" id="3.40.47.10:FF:000027">
    <property type="entry name" value="3-oxoacyl-[acyl-carrier-protein] synthase 2"/>
    <property type="match status" value="1"/>
</dbReference>
<feature type="region of interest" description="Disordered" evidence="30">
    <location>
        <begin position="1244"/>
        <end position="1292"/>
    </location>
</feature>
<dbReference type="InterPro" id="IPR020841">
    <property type="entry name" value="PKS_Beta-ketoAc_synthase_dom"/>
</dbReference>
<evidence type="ECO:0000256" key="20">
    <source>
        <dbReference type="ARBA" id="ARBA00023125"/>
    </source>
</evidence>
<dbReference type="GO" id="GO:0006633">
    <property type="term" value="P:fatty acid biosynthetic process"/>
    <property type="evidence" value="ECO:0007669"/>
    <property type="project" value="UniProtKB-KW"/>
</dbReference>
<evidence type="ECO:0000259" key="31">
    <source>
        <dbReference type="PROSITE" id="PS50051"/>
    </source>
</evidence>
<evidence type="ECO:0000259" key="32">
    <source>
        <dbReference type="PROSITE" id="PS52004"/>
    </source>
</evidence>
<evidence type="ECO:0000256" key="5">
    <source>
        <dbReference type="ARBA" id="ARBA00011738"/>
    </source>
</evidence>
<dbReference type="EC" id="2.3.1.41" evidence="7"/>
<keyword evidence="34" id="KW-1185">Reference proteome</keyword>
<evidence type="ECO:0000256" key="19">
    <source>
        <dbReference type="ARBA" id="ARBA00023098"/>
    </source>
</evidence>
<dbReference type="PANTHER" id="PTHR11712:SF336">
    <property type="entry name" value="3-OXOACYL-[ACYL-CARRIER-PROTEIN] SYNTHASE, MITOCHONDRIAL"/>
    <property type="match status" value="1"/>
</dbReference>
<evidence type="ECO:0000256" key="10">
    <source>
        <dbReference type="ARBA" id="ARBA00022640"/>
    </source>
</evidence>
<evidence type="ECO:0000256" key="24">
    <source>
        <dbReference type="ARBA" id="ARBA00042143"/>
    </source>
</evidence>
<feature type="non-terminal residue" evidence="33">
    <location>
        <position position="1"/>
    </location>
</feature>
<name>A0AA88X2I5_9ASTE</name>
<dbReference type="GO" id="GO:0009507">
    <property type="term" value="C:chloroplast"/>
    <property type="evidence" value="ECO:0007669"/>
    <property type="project" value="UniProtKB-SubCell"/>
</dbReference>
<dbReference type="Gene3D" id="3.40.50.300">
    <property type="entry name" value="P-loop containing nucleotide triphosphate hydrolases"/>
    <property type="match status" value="1"/>
</dbReference>
<dbReference type="InterPro" id="IPR018201">
    <property type="entry name" value="Ketoacyl_synth_AS"/>
</dbReference>
<evidence type="ECO:0000256" key="14">
    <source>
        <dbReference type="ARBA" id="ARBA00022801"/>
    </source>
</evidence>
<keyword evidence="19" id="KW-0443">Lipid metabolism</keyword>
<gene>
    <name evidence="33" type="ORF">RJ639_028328</name>
</gene>
<dbReference type="Pfam" id="PF17207">
    <property type="entry name" value="MCM_OB"/>
    <property type="match status" value="1"/>
</dbReference>
<sequence>ISIPCSIPTMQTLQSTSLRASPLDPLRKTTTHLTATTNAKRLPYISAASTTVAAPKRERDPKKRVVITGMGLVSVFGNDVDAYYDRLLAGESGVGLIDRFDASKFPTRFGGQIRGFDSQGYIDGKNDRRLDDCLRYCIVAGKKALESANLGGDKRSTVRDFLALFLMVLVNWVCEFGSKIDKERAGILVGTGMGGLTVFSDGVQSLIERGYRKITPFFIPYAITNMGSALLAIDLGFMGPNYSISTACATSNYCFYAAANHIRRGEADMMIAGGTEAAIIPVGLGGFVACRALSQRNDDPKTASRPWDKDRDGFVMGEGAGVLVMESLEHAMKRDAPIIAEYLGGAVNCDAYHMTDPRSDGLGVSSCIHSSLQDAGVSPEEVNYINAHATSTLVGDLAEVNAVKKVFKNTSGIKMNSTKSMIGHCLGSAGGLEAIASIKAITTGWLHPTINQFVCAALCILLPLNPEPSVEFDTVANVKQQHEVNVGKSFFRTPFAVSPSLQSHTALSYNTIFLIYTSLRYAAISNSFGFGGHNSVLRPTVCACAPAEVKEMDTSEELRLSHKRDFERFFTHKDVSSVFQEEITTLISHNRRRFIVDLALFFSTEHAALARRILHNLDESSHMRILTDTCICAVALFYGFWIYVFFRILQNPSEYIQPLCDYVTETVRSLNGKYLKEGEQVLVGFEGPFVSRRVTPRDLLSGFIGSMVCVEGIITKCSLVRPKVVKSVHFCPTNGTFTAREYRDITSNMGLPTGSVYPTRDENGNLLVTEYGLCKYKDHQTLSMQEVPENSAPGQLPRTVDVIVEDDLVDSCKPGDRVAIVGIYKALPGKSKGSVNGVFRTVLVGNNVSLLNKEANAPIYTPDDVRDIRKIAQRDDTFDLLANSLAPSIYGHSWIKKAVILLMLGGTEKNLKNGTHLRGDINMMMVGDPSVAKSQLLRAIMNIAPLAISTTGRGSSGVGLTAAVTSDQETGERRLEAGAMVLADRGVICIDEFDKMNDQDRVAIHEVMEQQTVTIAKAGIHASLNARCSVVAAANPIYGTYDRSITPTKNIGLPDSLLSRFDLLFIVLDQMDPGIDRQISDHVLRMHRFRSAIDGGGTTLDGISRYGREDEAETDSSVFVKYNRMLHGRTAERGRKRDALTIKFLKKYIHYAKHRIQPDLTDEASDHIATAYAELRNASSNAKVFAFIDGWRNASNYGQNTGNDNKALYCPCQAEIEQTGVLISDVEAALKVLNFAIYHKELTEMEEREEERERELERKRKADHDGSNNNRDNHNRGKKDKPDRGSTFASDG</sequence>
<evidence type="ECO:0000256" key="29">
    <source>
        <dbReference type="RuleBase" id="RU004070"/>
    </source>
</evidence>
<dbReference type="EC" id="3.6.4.12" evidence="6"/>
<evidence type="ECO:0000256" key="11">
    <source>
        <dbReference type="ARBA" id="ARBA00022679"/>
    </source>
</evidence>
<evidence type="ECO:0000313" key="33">
    <source>
        <dbReference type="EMBL" id="KAK3038721.1"/>
    </source>
</evidence>
<evidence type="ECO:0000256" key="16">
    <source>
        <dbReference type="ARBA" id="ARBA00022832"/>
    </source>
</evidence>
<dbReference type="PROSITE" id="PS00606">
    <property type="entry name" value="KS3_1"/>
    <property type="match status" value="1"/>
</dbReference>
<evidence type="ECO:0000256" key="4">
    <source>
        <dbReference type="ARBA" id="ARBA00008467"/>
    </source>
</evidence>
<dbReference type="Proteomes" id="UP001188597">
    <property type="component" value="Unassembled WGS sequence"/>
</dbReference>
<dbReference type="GO" id="GO:0016787">
    <property type="term" value="F:hydrolase activity"/>
    <property type="evidence" value="ECO:0007669"/>
    <property type="project" value="UniProtKB-KW"/>
</dbReference>
<evidence type="ECO:0000256" key="12">
    <source>
        <dbReference type="ARBA" id="ARBA00022705"/>
    </source>
</evidence>
<evidence type="ECO:0000256" key="28">
    <source>
        <dbReference type="ARBA" id="ARBA00074204"/>
    </source>
</evidence>
<evidence type="ECO:0000256" key="30">
    <source>
        <dbReference type="SAM" id="MobiDB-lite"/>
    </source>
</evidence>
<dbReference type="InterPro" id="IPR014031">
    <property type="entry name" value="Ketoacyl_synth_C"/>
</dbReference>
<dbReference type="EMBL" id="JAVXUP010000090">
    <property type="protein sequence ID" value="KAK3038721.1"/>
    <property type="molecule type" value="Genomic_DNA"/>
</dbReference>
<dbReference type="SUPFAM" id="SSF53901">
    <property type="entry name" value="Thiolase-like"/>
    <property type="match status" value="2"/>
</dbReference>
<feature type="domain" description="MCM C-terminal AAA(+) ATPase" evidence="31">
    <location>
        <begin position="877"/>
        <end position="1083"/>
    </location>
</feature>
<keyword evidence="8" id="KW-0444">Lipid biosynthesis</keyword>
<comment type="catalytic activity">
    <reaction evidence="25">
        <text>ATP + H2O = ADP + phosphate + H(+)</text>
        <dbReference type="Rhea" id="RHEA:13065"/>
        <dbReference type="ChEBI" id="CHEBI:15377"/>
        <dbReference type="ChEBI" id="CHEBI:15378"/>
        <dbReference type="ChEBI" id="CHEBI:30616"/>
        <dbReference type="ChEBI" id="CHEBI:43474"/>
        <dbReference type="ChEBI" id="CHEBI:456216"/>
        <dbReference type="EC" id="3.6.4.12"/>
    </reaction>
</comment>
<dbReference type="PROSITE" id="PS52004">
    <property type="entry name" value="KS3_2"/>
    <property type="match status" value="1"/>
</dbReference>
<dbReference type="GO" id="GO:0006270">
    <property type="term" value="P:DNA replication initiation"/>
    <property type="evidence" value="ECO:0007669"/>
    <property type="project" value="InterPro"/>
</dbReference>
<keyword evidence="20 29" id="KW-0238">DNA-binding</keyword>